<dbReference type="Pfam" id="PF08881">
    <property type="entry name" value="CVNH"/>
    <property type="match status" value="1"/>
</dbReference>
<feature type="signal peptide" evidence="1">
    <location>
        <begin position="1"/>
        <end position="20"/>
    </location>
</feature>
<gene>
    <name evidence="3" type="ORF">NBRC116598_28900</name>
</gene>
<dbReference type="EMBL" id="BAABWU010000012">
    <property type="protein sequence ID" value="GAA6197446.1"/>
    <property type="molecule type" value="Genomic_DNA"/>
</dbReference>
<dbReference type="RefSeq" id="WP_295447087.1">
    <property type="nucleotide sequence ID" value="NZ_BAABWU010000012.1"/>
</dbReference>
<organism evidence="3 4">
    <name type="scientific">Pseudophaeobacter arcticus</name>
    <dbReference type="NCBI Taxonomy" id="385492"/>
    <lineage>
        <taxon>Bacteria</taxon>
        <taxon>Pseudomonadati</taxon>
        <taxon>Pseudomonadota</taxon>
        <taxon>Alphaproteobacteria</taxon>
        <taxon>Rhodobacterales</taxon>
        <taxon>Paracoccaceae</taxon>
        <taxon>Pseudophaeobacter</taxon>
    </lineage>
</organism>
<dbReference type="InterPro" id="IPR036673">
    <property type="entry name" value="Cyanovirin-N_sf"/>
</dbReference>
<evidence type="ECO:0000259" key="2">
    <source>
        <dbReference type="SMART" id="SM01111"/>
    </source>
</evidence>
<sequence length="127" mass="13230">MKLLLSLCVPAAILSTAALAGSSFQNTCSNFQFSYLGNDAGITATCLTSNGDANQTSIVIRGISNQNGILTQDGAPSSFQKSCGNIGLWSDLRSVTLTANCRAPNGEFIETSIEIDGISNQDGVLSY</sequence>
<dbReference type="SMART" id="SM01111">
    <property type="entry name" value="CVNH"/>
    <property type="match status" value="1"/>
</dbReference>
<keyword evidence="1" id="KW-0732">Signal</keyword>
<name>A0ABQ0ANI1_9RHOB</name>
<evidence type="ECO:0000313" key="4">
    <source>
        <dbReference type="Proteomes" id="UP001441944"/>
    </source>
</evidence>
<feature type="chain" id="PRO_5045314155" description="Cyanovirin-N domain-containing protein" evidence="1">
    <location>
        <begin position="21"/>
        <end position="127"/>
    </location>
</feature>
<reference evidence="3 4" key="1">
    <citation type="submission" date="2024-04" db="EMBL/GenBank/DDBJ databases">
        <title>Draft genome sequence of Pseudophaeobacter arcticus NBRC 116598.</title>
        <authorList>
            <person name="Miyakawa T."/>
            <person name="Kusuya Y."/>
            <person name="Miura T."/>
        </authorList>
    </citation>
    <scope>NUCLEOTIDE SEQUENCE [LARGE SCALE GENOMIC DNA]</scope>
    <source>
        <strain evidence="3 4">SU-CL00105</strain>
    </source>
</reference>
<evidence type="ECO:0000256" key="1">
    <source>
        <dbReference type="SAM" id="SignalP"/>
    </source>
</evidence>
<accession>A0ABQ0ANI1</accession>
<keyword evidence="4" id="KW-1185">Reference proteome</keyword>
<dbReference type="Gene3D" id="2.30.60.10">
    <property type="entry name" value="Cyanovirin-N"/>
    <property type="match status" value="1"/>
</dbReference>
<feature type="domain" description="Cyanovirin-N" evidence="2">
    <location>
        <begin position="23"/>
        <end position="127"/>
    </location>
</feature>
<dbReference type="SUPFAM" id="SSF51322">
    <property type="entry name" value="Cyanovirin-N"/>
    <property type="match status" value="1"/>
</dbReference>
<comment type="caution">
    <text evidence="3">The sequence shown here is derived from an EMBL/GenBank/DDBJ whole genome shotgun (WGS) entry which is preliminary data.</text>
</comment>
<dbReference type="Proteomes" id="UP001441944">
    <property type="component" value="Unassembled WGS sequence"/>
</dbReference>
<dbReference type="InterPro" id="IPR011058">
    <property type="entry name" value="Cyanovirin-N"/>
</dbReference>
<protein>
    <recommendedName>
        <fullName evidence="2">Cyanovirin-N domain-containing protein</fullName>
    </recommendedName>
</protein>
<evidence type="ECO:0000313" key="3">
    <source>
        <dbReference type="EMBL" id="GAA6197446.1"/>
    </source>
</evidence>
<proteinExistence type="predicted"/>